<comment type="caution">
    <text evidence="1">The sequence shown here is derived from an EMBL/GenBank/DDBJ whole genome shotgun (WGS) entry which is preliminary data.</text>
</comment>
<evidence type="ECO:0000313" key="1">
    <source>
        <dbReference type="EMBL" id="RVU17470.1"/>
    </source>
</evidence>
<proteinExistence type="predicted"/>
<gene>
    <name evidence="1" type="ORF">EOE48_13870</name>
</gene>
<reference evidence="1 2" key="1">
    <citation type="submission" date="2019-01" db="EMBL/GenBank/DDBJ databases">
        <authorList>
            <person name="Chen W.-M."/>
        </authorList>
    </citation>
    <scope>NUCLEOTIDE SEQUENCE [LARGE SCALE GENOMIC DNA]</scope>
    <source>
        <strain evidence="1 2">TER-1</strain>
    </source>
</reference>
<sequence>MKLDHWMKRNAVTPQGLASAMRAHLPNGEGCSAKAVEKWRYGQRTPRKGKMRALMLATAGEVTANDFADLGREAPSSRAAGASPP</sequence>
<dbReference type="RefSeq" id="WP_127730032.1">
    <property type="nucleotide sequence ID" value="NZ_SACP01000012.1"/>
</dbReference>
<evidence type="ECO:0000313" key="2">
    <source>
        <dbReference type="Proteomes" id="UP000286997"/>
    </source>
</evidence>
<name>A0A3S2V9R4_9HYPH</name>
<protein>
    <recommendedName>
        <fullName evidence="3">XRE family transcriptional regulator</fullName>
    </recommendedName>
</protein>
<organism evidence="1 2">
    <name type="scientific">Methylobacterium oryzihabitans</name>
    <dbReference type="NCBI Taxonomy" id="2499852"/>
    <lineage>
        <taxon>Bacteria</taxon>
        <taxon>Pseudomonadati</taxon>
        <taxon>Pseudomonadota</taxon>
        <taxon>Alphaproteobacteria</taxon>
        <taxon>Hyphomicrobiales</taxon>
        <taxon>Methylobacteriaceae</taxon>
        <taxon>Methylobacterium</taxon>
    </lineage>
</organism>
<evidence type="ECO:0008006" key="3">
    <source>
        <dbReference type="Google" id="ProtNLM"/>
    </source>
</evidence>
<dbReference type="Proteomes" id="UP000286997">
    <property type="component" value="Unassembled WGS sequence"/>
</dbReference>
<dbReference type="OrthoDB" id="7275436at2"/>
<keyword evidence="2" id="KW-1185">Reference proteome</keyword>
<dbReference type="EMBL" id="SACP01000012">
    <property type="protein sequence ID" value="RVU17470.1"/>
    <property type="molecule type" value="Genomic_DNA"/>
</dbReference>
<dbReference type="AlphaFoldDB" id="A0A3S2V9R4"/>
<accession>A0A3S2V9R4</accession>